<keyword evidence="1" id="KW-0812">Transmembrane</keyword>
<dbReference type="InterPro" id="IPR031876">
    <property type="entry name" value="DUF4760"/>
</dbReference>
<evidence type="ECO:0008006" key="4">
    <source>
        <dbReference type="Google" id="ProtNLM"/>
    </source>
</evidence>
<dbReference type="Proteomes" id="UP001469089">
    <property type="component" value="Unassembled WGS sequence"/>
</dbReference>
<keyword evidence="1" id="KW-0472">Membrane</keyword>
<gene>
    <name evidence="2" type="ORF">N0A02_02315</name>
</gene>
<comment type="caution">
    <text evidence="2">The sequence shown here is derived from an EMBL/GenBank/DDBJ whole genome shotgun (WGS) entry which is preliminary data.</text>
</comment>
<organism evidence="2 3">
    <name type="scientific">Paraburkholderia acidicola</name>
    <dbReference type="NCBI Taxonomy" id="1912599"/>
    <lineage>
        <taxon>Bacteria</taxon>
        <taxon>Pseudomonadati</taxon>
        <taxon>Pseudomonadota</taxon>
        <taxon>Betaproteobacteria</taxon>
        <taxon>Burkholderiales</taxon>
        <taxon>Burkholderiaceae</taxon>
        <taxon>Paraburkholderia</taxon>
    </lineage>
</organism>
<reference evidence="2 3" key="1">
    <citation type="journal article" date="2024" name="Chem. Sci.">
        <title>Discovery of a lagriamide polyketide by integrated genome mining, isotopic labeling, and untargeted metabolomics.</title>
        <authorList>
            <person name="Fergusson C.H."/>
            <person name="Saulog J."/>
            <person name="Paulo B.S."/>
            <person name="Wilson D.M."/>
            <person name="Liu D.Y."/>
            <person name="Morehouse N.J."/>
            <person name="Waterworth S."/>
            <person name="Barkei J."/>
            <person name="Gray C.A."/>
            <person name="Kwan J.C."/>
            <person name="Eustaquio A.S."/>
            <person name="Linington R.G."/>
        </authorList>
    </citation>
    <scope>NUCLEOTIDE SEQUENCE [LARGE SCALE GENOMIC DNA]</scope>
    <source>
        <strain evidence="2 3">RL17-338-BIF-B</strain>
    </source>
</reference>
<protein>
    <recommendedName>
        <fullName evidence="4">DUF4760 domain-containing protein</fullName>
    </recommendedName>
</protein>
<sequence>MRKNKYVPAVLLILAAALGFFTAMVYQTGTFLTVTDAVQRWSLWGALATCASALIAAGAICVAVWSYRSQVQQSKITLAVQVLMKLEDDFDNPRMRAKRARAAKALQSQPREGTADIDAILDFFEGVALYERSGAIETEFVWHGFYMWFSYYYHLTRSYRTEVRQDDSETWADLENLYQRLSAFESEDQPQYPTPAEMAEFLNDEIALVD</sequence>
<dbReference type="EMBL" id="JAOALG010000001">
    <property type="protein sequence ID" value="MEQ5838273.1"/>
    <property type="molecule type" value="Genomic_DNA"/>
</dbReference>
<feature type="transmembrane region" description="Helical" evidence="1">
    <location>
        <begin position="41"/>
        <end position="65"/>
    </location>
</feature>
<evidence type="ECO:0000256" key="1">
    <source>
        <dbReference type="SAM" id="Phobius"/>
    </source>
</evidence>
<dbReference type="RefSeq" id="WP_349541106.1">
    <property type="nucleotide sequence ID" value="NZ_JAOALG010000001.1"/>
</dbReference>
<keyword evidence="1" id="KW-1133">Transmembrane helix</keyword>
<evidence type="ECO:0000313" key="3">
    <source>
        <dbReference type="Proteomes" id="UP001469089"/>
    </source>
</evidence>
<dbReference type="Pfam" id="PF15956">
    <property type="entry name" value="DUF4760"/>
    <property type="match status" value="1"/>
</dbReference>
<accession>A0ABV1LG55</accession>
<evidence type="ECO:0000313" key="2">
    <source>
        <dbReference type="EMBL" id="MEQ5838273.1"/>
    </source>
</evidence>
<proteinExistence type="predicted"/>
<keyword evidence="3" id="KW-1185">Reference proteome</keyword>
<name>A0ABV1LG55_9BURK</name>